<sequence>MSGAKVPHDEVWPIYERLIDFEAVMPFNFKCRASVVAGGNPENTAPAVDPENAPLTLQQHALASAMSAVILSILRPYTDQATAFSALLRRCNMMIATSLSLFSVMPEVAKTHWFMRYYATIAAVTLTSVAITAPKSPLARATMIQVQAVCDLLQNLGDPAFVLLDHLRQLAIANVYGAPQARLVLEVGEKSRGRKGVGPWTSVFGIPSRTKSSPGDAAFDALRAAWPADCGHDRTGIDWPTIAKSLAIDLV</sequence>
<gene>
    <name evidence="1" type="ORF">A1Q2_02184</name>
</gene>
<dbReference type="Proteomes" id="UP000006757">
    <property type="component" value="Unassembled WGS sequence"/>
</dbReference>
<accession>K1VS88</accession>
<dbReference type="STRING" id="1220162.K1VS88"/>
<evidence type="ECO:0000313" key="1">
    <source>
        <dbReference type="EMBL" id="EKD03466.1"/>
    </source>
</evidence>
<dbReference type="CDD" id="cd12148">
    <property type="entry name" value="fungal_TF_MHR"/>
    <property type="match status" value="1"/>
</dbReference>
<name>K1VS88_TRIAC</name>
<keyword evidence="2" id="KW-1185">Reference proteome</keyword>
<dbReference type="HOGENOM" id="CLU_1107761_0_0_1"/>
<evidence type="ECO:0000313" key="2">
    <source>
        <dbReference type="Proteomes" id="UP000006757"/>
    </source>
</evidence>
<comment type="caution">
    <text evidence="1">The sequence shown here is derived from an EMBL/GenBank/DDBJ whole genome shotgun (WGS) entry which is preliminary data.</text>
</comment>
<dbReference type="AlphaFoldDB" id="K1VS88"/>
<organism evidence="1 2">
    <name type="scientific">Trichosporon asahii var. asahii (strain CBS 8904)</name>
    <name type="common">Yeast</name>
    <dbReference type="NCBI Taxonomy" id="1220162"/>
    <lineage>
        <taxon>Eukaryota</taxon>
        <taxon>Fungi</taxon>
        <taxon>Dikarya</taxon>
        <taxon>Basidiomycota</taxon>
        <taxon>Agaricomycotina</taxon>
        <taxon>Tremellomycetes</taxon>
        <taxon>Trichosporonales</taxon>
        <taxon>Trichosporonaceae</taxon>
        <taxon>Trichosporon</taxon>
    </lineage>
</organism>
<dbReference type="InParanoid" id="K1VS88"/>
<proteinExistence type="predicted"/>
<dbReference type="EMBL" id="AMBO01000247">
    <property type="protein sequence ID" value="EKD03466.1"/>
    <property type="molecule type" value="Genomic_DNA"/>
</dbReference>
<protein>
    <submittedName>
        <fullName evidence="1">Uncharacterized protein</fullName>
    </submittedName>
</protein>
<reference evidence="1 2" key="1">
    <citation type="journal article" date="2012" name="Eukaryot. Cell">
        <title>Genome sequence of the Trichosporon asahii environmental strain CBS 8904.</title>
        <authorList>
            <person name="Yang R.Y."/>
            <person name="Li H.T."/>
            <person name="Zhu H."/>
            <person name="Zhou G.P."/>
            <person name="Wang M."/>
            <person name="Wang L."/>
        </authorList>
    </citation>
    <scope>NUCLEOTIDE SEQUENCE [LARGE SCALE GENOMIC DNA]</scope>
    <source>
        <strain evidence="1 2">CBS 8904</strain>
    </source>
</reference>